<dbReference type="EMBL" id="BOPH01000132">
    <property type="protein sequence ID" value="GIJ74280.1"/>
    <property type="molecule type" value="Genomic_DNA"/>
</dbReference>
<organism evidence="2 3">
    <name type="scientific">Virgisporangium ochraceum</name>
    <dbReference type="NCBI Taxonomy" id="65505"/>
    <lineage>
        <taxon>Bacteria</taxon>
        <taxon>Bacillati</taxon>
        <taxon>Actinomycetota</taxon>
        <taxon>Actinomycetes</taxon>
        <taxon>Micromonosporales</taxon>
        <taxon>Micromonosporaceae</taxon>
        <taxon>Virgisporangium</taxon>
    </lineage>
</organism>
<name>A0A8J4A5M2_9ACTN</name>
<dbReference type="AlphaFoldDB" id="A0A8J4A5M2"/>
<accession>A0A8J4A5M2</accession>
<dbReference type="GO" id="GO:0008168">
    <property type="term" value="F:methyltransferase activity"/>
    <property type="evidence" value="ECO:0007669"/>
    <property type="project" value="UniProtKB-KW"/>
</dbReference>
<keyword evidence="2" id="KW-0808">Transferase</keyword>
<dbReference type="SUPFAM" id="SSF53335">
    <property type="entry name" value="S-adenosyl-L-methionine-dependent methyltransferases"/>
    <property type="match status" value="1"/>
</dbReference>
<dbReference type="Gene3D" id="3.40.50.150">
    <property type="entry name" value="Vaccinia Virus protein VP39"/>
    <property type="match status" value="1"/>
</dbReference>
<dbReference type="GO" id="GO:0032259">
    <property type="term" value="P:methylation"/>
    <property type="evidence" value="ECO:0007669"/>
    <property type="project" value="UniProtKB-KW"/>
</dbReference>
<dbReference type="CDD" id="cd02440">
    <property type="entry name" value="AdoMet_MTases"/>
    <property type="match status" value="1"/>
</dbReference>
<reference evidence="2" key="1">
    <citation type="submission" date="2021-01" db="EMBL/GenBank/DDBJ databases">
        <title>Whole genome shotgun sequence of Virgisporangium ochraceum NBRC 16418.</title>
        <authorList>
            <person name="Komaki H."/>
            <person name="Tamura T."/>
        </authorList>
    </citation>
    <scope>NUCLEOTIDE SEQUENCE</scope>
    <source>
        <strain evidence="2">NBRC 16418</strain>
    </source>
</reference>
<dbReference type="Pfam" id="PF13649">
    <property type="entry name" value="Methyltransf_25"/>
    <property type="match status" value="1"/>
</dbReference>
<keyword evidence="2" id="KW-0489">Methyltransferase</keyword>
<sequence>MSTPAGYFETMYAGAEDPWDFAGRWYEERKRAIVMASLPWRRYRAAFEPGCATGLLTDLLAARCDRVLAVDTVEVAVSAARARCAPHPHVTVERRRMPDDWPPGRFDLVVLSELGYYFDDDELDRLVRHAGEALEPGGTLLAVHWRHPVAEHVRSGDDVHEVIGALPGLERVAAHEETDFRLEVFSRVPPAARSVAQAEGLC</sequence>
<keyword evidence="3" id="KW-1185">Reference proteome</keyword>
<proteinExistence type="predicted"/>
<feature type="domain" description="Methyltransferase" evidence="1">
    <location>
        <begin position="49"/>
        <end position="138"/>
    </location>
</feature>
<dbReference type="RefSeq" id="WP_203934076.1">
    <property type="nucleotide sequence ID" value="NZ_BOPH01000132.1"/>
</dbReference>
<evidence type="ECO:0000313" key="2">
    <source>
        <dbReference type="EMBL" id="GIJ74280.1"/>
    </source>
</evidence>
<protein>
    <submittedName>
        <fullName evidence="2">Methyltransferase</fullName>
    </submittedName>
</protein>
<dbReference type="Proteomes" id="UP000635606">
    <property type="component" value="Unassembled WGS sequence"/>
</dbReference>
<dbReference type="InterPro" id="IPR041698">
    <property type="entry name" value="Methyltransf_25"/>
</dbReference>
<dbReference type="InterPro" id="IPR029063">
    <property type="entry name" value="SAM-dependent_MTases_sf"/>
</dbReference>
<gene>
    <name evidence="2" type="ORF">Voc01_091970</name>
</gene>
<evidence type="ECO:0000259" key="1">
    <source>
        <dbReference type="Pfam" id="PF13649"/>
    </source>
</evidence>
<evidence type="ECO:0000313" key="3">
    <source>
        <dbReference type="Proteomes" id="UP000635606"/>
    </source>
</evidence>
<comment type="caution">
    <text evidence="2">The sequence shown here is derived from an EMBL/GenBank/DDBJ whole genome shotgun (WGS) entry which is preliminary data.</text>
</comment>